<dbReference type="Proteomes" id="UP000619838">
    <property type="component" value="Unassembled WGS sequence"/>
</dbReference>
<organism evidence="1 2">
    <name type="scientific">Prosthecochloris ethylica</name>
    <dbReference type="NCBI Taxonomy" id="2743976"/>
    <lineage>
        <taxon>Bacteria</taxon>
        <taxon>Pseudomonadati</taxon>
        <taxon>Chlorobiota</taxon>
        <taxon>Chlorobiia</taxon>
        <taxon>Chlorobiales</taxon>
        <taxon>Chlorobiaceae</taxon>
        <taxon>Prosthecochloris</taxon>
    </lineage>
</organism>
<sequence>MQLLTDRASIESLAQSSRLVVLIGSYDGNPNFGDVMQLSGALDALHALRPLITPMIVIEAESYQEHLRIASAYPEVFADTIIACFIDDGKELDPSGLERLPHIASADPACIYFYGGGYANNLWGQRKAMLASGIMDWLSQTGKRTQDLPVFITGVQIEPSLLAEEHPLLHWFRKASFCRLRDPESSRLLEPELPIATAGTDDALPVLIDAVSSGRPAEKDPFFTVGIHFNAEPYAAGRADTIQASLEATLTELKERVHGKLILRQILAYEGGWVRESIYSNTISDLAIKIGADIGEPIDISIGTNTSALGSLHAAISCSYHTTMATCLRSIPTLMVVRNEYYEQKLQGLRVWFQEDLLGMLSKNSDPATAACFLSPEFKPKANLLQLSVLCRADTRRSSSAIGAVLVAAIEAEVAALARISLEASAEASRLRGLIGTHLLVPEYKASTPTQVDEQNNIKNVGGIPPAWYRRKMWRRMVFHSRGKPRGWVRFLVLKDKTGTPRPALRRFLFKKNGVIRPQFAAWHSGLLGR</sequence>
<protein>
    <recommendedName>
        <fullName evidence="3">Polysaccharide pyruvyl transferase domain-containing protein</fullName>
    </recommendedName>
</protein>
<dbReference type="RefSeq" id="WP_175187447.1">
    <property type="nucleotide sequence ID" value="NZ_JABVZQ010000009.1"/>
</dbReference>
<comment type="caution">
    <text evidence="1">The sequence shown here is derived from an EMBL/GenBank/DDBJ whole genome shotgun (WGS) entry which is preliminary data.</text>
</comment>
<dbReference type="EMBL" id="JADGII010000008">
    <property type="protein sequence ID" value="MBF0636763.1"/>
    <property type="molecule type" value="Genomic_DNA"/>
</dbReference>
<accession>A0ABR9XS42</accession>
<evidence type="ECO:0000313" key="1">
    <source>
        <dbReference type="EMBL" id="MBF0636763.1"/>
    </source>
</evidence>
<keyword evidence="2" id="KW-1185">Reference proteome</keyword>
<reference evidence="1 2" key="1">
    <citation type="journal article" date="2020" name="Microorganisms">
        <title>Simultaneous Genome Sequencing of Prosthecochloris ethylica and Desulfuromonas acetoxidans within a Syntrophic Mixture Reveals Unique Pili and Protein Interactions.</title>
        <authorList>
            <person name="Kyndt J.A."/>
            <person name="Van Beeumen J.J."/>
            <person name="Meyer T.E."/>
        </authorList>
    </citation>
    <scope>NUCLEOTIDE SEQUENCE [LARGE SCALE GENOMIC DNA]</scope>
    <source>
        <strain evidence="1 2">N3</strain>
    </source>
</reference>
<name>A0ABR9XS42_9CHLB</name>
<evidence type="ECO:0008006" key="3">
    <source>
        <dbReference type="Google" id="ProtNLM"/>
    </source>
</evidence>
<gene>
    <name evidence="1" type="ORF">INT08_06185</name>
</gene>
<proteinExistence type="predicted"/>
<evidence type="ECO:0000313" key="2">
    <source>
        <dbReference type="Proteomes" id="UP000619838"/>
    </source>
</evidence>